<evidence type="ECO:0000259" key="1">
    <source>
        <dbReference type="PROSITE" id="PS50853"/>
    </source>
</evidence>
<dbReference type="SUPFAM" id="SSF49265">
    <property type="entry name" value="Fibronectin type III"/>
    <property type="match status" value="1"/>
</dbReference>
<reference evidence="3" key="1">
    <citation type="submission" date="2022-10" db="EMBL/GenBank/DDBJ databases">
        <title>Mechanism of multi-heavy metal repair in Cytobacillus Firmus M7.</title>
        <authorList>
            <person name="Li X."/>
            <person name="Yu C."/>
        </authorList>
    </citation>
    <scope>NUCLEOTIDE SEQUENCE</scope>
    <source>
        <strain evidence="3">M7</strain>
    </source>
</reference>
<sequence length="1252" mass="138207">MNKLFILEGQSEELLAVLQNDNSGKCPFFDAVHTEQLNKDHTFEFSVPADHEAAAHVKENNLVAFKDEDGDFQLFQIYKIEEEHNGTEIVTRADAEHAFFEMNDDIIEDLRTVNGTADSAMDDALSNSRFKKGTVADLGLRTTNFYYESAISSIQKIISTWGGELKKRINFDGSAITGRFVDLLARRGADTGKRFEFTKDLVSIKRTVDTSNLKTALYGRGKGEETEVGGYTRRIDFTDVVWNGSGIDPVDKPFGQKWVGDPVALERFGRIDPDIGKKIHRFGIFEDGEETDSEALLDKTWNALQSTNTPRITYEMNVLDLEQVAGLSHEKVRLGDTVFVIDKEFKPALRVEARVIEIKRDLANPENTEIILGNFLPLFTDLASRLKSIESKVDGRTGVWDDGGGEIDDSDFADITPKKPVVTATGAFSKVIIEWDAEFRSYIKEYEVFVSTVPGFIPDDSNLVARTVASVFTYEGAPNQQYYVRVRGVNRADAKGPISDEKTATTARIGSSDLADLLVTAEKLAGGAVGNNKLDRTSANKIVIDSADIKKAAVGSAAIADLAVGTGHIQNLAVTNGKIANLAVDTAKIADLAVTNAKIGDISATKITSDYLNVARIDVRAQLGANISTAEEGLYGWMKPYTLNGEIWYAYSILRDWIYLMEDTDSDQYNRPAPNEGDEIAFDFMLYAKNTSGTAPSLTATITVYFEGGGSWTDPFLLHQIQPVSANTPTKVQFSRKIPEGAYSDKKPIYFTMSFYTTTSGTQLYVKDTDVRIRLRGNLIVQGDIEVKNLKAWEGLNVNDQFMVDENGNVKFAGTLEAGVSINSPTIRAGTFYGGDIRMYGETATIMTMDDPNAITEITTIFNGSISQDSYAAPGDYENVRSTYMRSGRLDFSNGVGIREKLREDYISYLIHGNLFPYEYKYEAGDTIFESGLLASDIVGVKDSLDGSITGYPMYIHADRLGVGLSKVNATDPEYKGLILDIREDRQLGKRTLLSSPNGMKFNILNSGDFVFKGATNVEGKLYIKADSDLLQLIGDTHCYVEFFKGTASRSAYFGYGSSSSNDITLRNEIAGGNIYLFGGSGNFYVGQDSGGARVWSTTIYNRTITGSANMIVANNGSIGRASSARKYKINEQAIPESEAKKILELTPKLWFDRFNTEAYASLLEKEANGEAVDWEKEGISCIDPIPGLIAEDVYEAGLKKFVTFSDPNEDGERELEGIHYDRLPVLFIPLFKELFARVEELESKIEKDGIQ</sequence>
<dbReference type="Pfam" id="PF18994">
    <property type="entry name" value="Prophage_tailD1"/>
    <property type="match status" value="1"/>
</dbReference>
<dbReference type="InterPro" id="IPR013783">
    <property type="entry name" value="Ig-like_fold"/>
</dbReference>
<gene>
    <name evidence="3" type="ORF">OD459_06280</name>
</gene>
<name>A0AA46P737_CYTFI</name>
<dbReference type="InterPro" id="IPR030392">
    <property type="entry name" value="S74_ICA"/>
</dbReference>
<dbReference type="InterPro" id="IPR036116">
    <property type="entry name" value="FN3_sf"/>
</dbReference>
<dbReference type="RefSeq" id="WP_263599765.1">
    <property type="nucleotide sequence ID" value="NZ_CP107027.1"/>
</dbReference>
<dbReference type="PROSITE" id="PS50853">
    <property type="entry name" value="FN3"/>
    <property type="match status" value="1"/>
</dbReference>
<dbReference type="EMBL" id="CP107027">
    <property type="protein sequence ID" value="UYG96634.1"/>
    <property type="molecule type" value="Genomic_DNA"/>
</dbReference>
<protein>
    <submittedName>
        <fullName evidence="3">Phage tail protein</fullName>
    </submittedName>
</protein>
<dbReference type="InterPro" id="IPR003961">
    <property type="entry name" value="FN3_dom"/>
</dbReference>
<evidence type="ECO:0000259" key="2">
    <source>
        <dbReference type="PROSITE" id="PS51688"/>
    </source>
</evidence>
<feature type="domain" description="Fibronectin type-III" evidence="1">
    <location>
        <begin position="416"/>
        <end position="509"/>
    </location>
</feature>
<dbReference type="Pfam" id="PF06605">
    <property type="entry name" value="Prophage_tail"/>
    <property type="match status" value="1"/>
</dbReference>
<dbReference type="PROSITE" id="PS51688">
    <property type="entry name" value="ICA"/>
    <property type="match status" value="1"/>
</dbReference>
<proteinExistence type="predicted"/>
<dbReference type="Proteomes" id="UP001163104">
    <property type="component" value="Chromosome"/>
</dbReference>
<organism evidence="3 4">
    <name type="scientific">Cytobacillus firmus</name>
    <name type="common">Bacillus firmus</name>
    <dbReference type="NCBI Taxonomy" id="1399"/>
    <lineage>
        <taxon>Bacteria</taxon>
        <taxon>Bacillati</taxon>
        <taxon>Bacillota</taxon>
        <taxon>Bacilli</taxon>
        <taxon>Bacillales</taxon>
        <taxon>Bacillaceae</taxon>
        <taxon>Cytobacillus</taxon>
    </lineage>
</organism>
<dbReference type="NCBIfam" id="TIGR01665">
    <property type="entry name" value="put_anti_recept"/>
    <property type="match status" value="1"/>
</dbReference>
<evidence type="ECO:0000313" key="3">
    <source>
        <dbReference type="EMBL" id="UYG96634.1"/>
    </source>
</evidence>
<dbReference type="InterPro" id="IPR007119">
    <property type="entry name" value="Phage_tail_spike_N"/>
</dbReference>
<dbReference type="InterPro" id="IPR010572">
    <property type="entry name" value="Tail_dom"/>
</dbReference>
<dbReference type="CDD" id="cd00063">
    <property type="entry name" value="FN3"/>
    <property type="match status" value="1"/>
</dbReference>
<dbReference type="InterPro" id="IPR044051">
    <property type="entry name" value="Prophage_tail_N"/>
</dbReference>
<feature type="domain" description="Peptidase S74" evidence="2">
    <location>
        <begin position="1124"/>
        <end position="1246"/>
    </location>
</feature>
<dbReference type="AlphaFoldDB" id="A0AA46P737"/>
<accession>A0AA46P737</accession>
<dbReference type="Gene3D" id="2.60.40.10">
    <property type="entry name" value="Immunoglobulins"/>
    <property type="match status" value="1"/>
</dbReference>
<evidence type="ECO:0000313" key="4">
    <source>
        <dbReference type="Proteomes" id="UP001163104"/>
    </source>
</evidence>